<feature type="non-terminal residue" evidence="1">
    <location>
        <position position="1"/>
    </location>
</feature>
<accession>A0A939FHT3</accession>
<evidence type="ECO:0000313" key="1">
    <source>
        <dbReference type="EMBL" id="MBO0518304.1"/>
    </source>
</evidence>
<comment type="caution">
    <text evidence="1">The sequence shown here is derived from an EMBL/GenBank/DDBJ whole genome shotgun (WGS) entry which is preliminary data.</text>
</comment>
<dbReference type="Proteomes" id="UP000664167">
    <property type="component" value="Unassembled WGS sequence"/>
</dbReference>
<feature type="non-terminal residue" evidence="1">
    <location>
        <position position="90"/>
    </location>
</feature>
<gene>
    <name evidence="1" type="ORF">J0695_42365</name>
</gene>
<name>A0A939FHT3_9ACTN</name>
<organism evidence="1 2">
    <name type="scientific">Streptomyces beijiangensis</name>
    <dbReference type="NCBI Taxonomy" id="163361"/>
    <lineage>
        <taxon>Bacteria</taxon>
        <taxon>Bacillati</taxon>
        <taxon>Actinomycetota</taxon>
        <taxon>Actinomycetes</taxon>
        <taxon>Kitasatosporales</taxon>
        <taxon>Streptomycetaceae</taxon>
        <taxon>Streptomyces</taxon>
    </lineage>
</organism>
<evidence type="ECO:0000313" key="2">
    <source>
        <dbReference type="Proteomes" id="UP000664167"/>
    </source>
</evidence>
<sequence length="90" mass="10091">RMLERGPLHTGGFPKPTVRHWIVTPIGENADGVSRPDGTDVEAYRIKPHAIQEICNNQQFGAGDRHYLGVQWTLWDGQLVITMLITVTVL</sequence>
<proteinExistence type="predicted"/>
<keyword evidence="2" id="KW-1185">Reference proteome</keyword>
<reference evidence="1" key="1">
    <citation type="submission" date="2021-03" db="EMBL/GenBank/DDBJ databases">
        <title>Streptomyces poriferae sp. nov., a novel marine sponge-derived Actinobacteria species with anti-MRSA activity.</title>
        <authorList>
            <person name="Sandoval-Powers M."/>
            <person name="Kralova S."/>
            <person name="Nguyen G.-S."/>
            <person name="Fawwal D."/>
            <person name="Degnes K."/>
            <person name="Klinkenberg G."/>
            <person name="Sletta H."/>
            <person name="Wentzel A."/>
            <person name="Liles M.R."/>
        </authorList>
    </citation>
    <scope>NUCLEOTIDE SEQUENCE</scope>
    <source>
        <strain evidence="1">DSM 41794</strain>
    </source>
</reference>
<dbReference type="EMBL" id="JAFLRJ010001488">
    <property type="protein sequence ID" value="MBO0518304.1"/>
    <property type="molecule type" value="Genomic_DNA"/>
</dbReference>
<protein>
    <submittedName>
        <fullName evidence="1">Uncharacterized protein</fullName>
    </submittedName>
</protein>
<dbReference type="AlphaFoldDB" id="A0A939FHT3"/>